<dbReference type="Proteomes" id="UP000078468">
    <property type="component" value="Chromosome"/>
</dbReference>
<dbReference type="EMBL" id="CP015866">
    <property type="protein sequence ID" value="ANJ09253.1"/>
    <property type="molecule type" value="Genomic_DNA"/>
</dbReference>
<protein>
    <recommendedName>
        <fullName evidence="6">DUF4157 domain-containing protein</fullName>
    </recommendedName>
</protein>
<keyword evidence="5" id="KW-1185">Reference proteome</keyword>
<feature type="compositionally biased region" description="Gly residues" evidence="1">
    <location>
        <begin position="367"/>
        <end position="398"/>
    </location>
</feature>
<gene>
    <name evidence="2" type="ORF">Spa2297_21145</name>
    <name evidence="3" type="ORF">VSS30_02925</name>
</gene>
<evidence type="ECO:0000313" key="3">
    <source>
        <dbReference type="EMBL" id="MFB8747749.1"/>
    </source>
</evidence>
<evidence type="ECO:0000256" key="1">
    <source>
        <dbReference type="SAM" id="MobiDB-lite"/>
    </source>
</evidence>
<reference evidence="3 5" key="2">
    <citation type="submission" date="2024-01" db="EMBL/GenBank/DDBJ databases">
        <title>Genome mining of biosynthetic gene clusters to explore secondary metabolites of Streptomyces sp.</title>
        <authorList>
            <person name="Baig A."/>
            <person name="Ajitkumar Shintre N."/>
            <person name="Kumar H."/>
            <person name="Anbarasu A."/>
            <person name="Ramaiah S."/>
        </authorList>
    </citation>
    <scope>NUCLEOTIDE SEQUENCE [LARGE SCALE GENOMIC DNA]</scope>
    <source>
        <strain evidence="3 5">A03</strain>
    </source>
</reference>
<evidence type="ECO:0000313" key="2">
    <source>
        <dbReference type="EMBL" id="ANJ09253.1"/>
    </source>
</evidence>
<proteinExistence type="predicted"/>
<feature type="region of interest" description="Disordered" evidence="1">
    <location>
        <begin position="1"/>
        <end position="31"/>
    </location>
</feature>
<evidence type="ECO:0008006" key="6">
    <source>
        <dbReference type="Google" id="ProtNLM"/>
    </source>
</evidence>
<accession>A0A191V2X1</accession>
<feature type="compositionally biased region" description="Basic residues" evidence="1">
    <location>
        <begin position="400"/>
        <end position="410"/>
    </location>
</feature>
<feature type="compositionally biased region" description="Low complexity" evidence="1">
    <location>
        <begin position="78"/>
        <end position="93"/>
    </location>
</feature>
<feature type="compositionally biased region" description="Basic and acidic residues" evidence="1">
    <location>
        <begin position="1"/>
        <end position="23"/>
    </location>
</feature>
<dbReference type="EMBL" id="JAYMRR010000001">
    <property type="protein sequence ID" value="MFB8747749.1"/>
    <property type="molecule type" value="Genomic_DNA"/>
</dbReference>
<dbReference type="AlphaFoldDB" id="A0A191V2X1"/>
<evidence type="ECO:0000313" key="4">
    <source>
        <dbReference type="Proteomes" id="UP000078468"/>
    </source>
</evidence>
<reference evidence="2 4" key="1">
    <citation type="submission" date="2016-05" db="EMBL/GenBank/DDBJ databases">
        <title>Non-Contiguous Finished Genome Sequence of Streptomyces parvulus 2297 Integrated Site-Specifically with Actinophage R4.</title>
        <authorList>
            <person name="Nishizawa T."/>
            <person name="Miura T."/>
            <person name="Harada C."/>
            <person name="Guo Y."/>
            <person name="Narisawa K."/>
            <person name="Ohta H."/>
            <person name="Takahashi H."/>
            <person name="Shirai M."/>
        </authorList>
    </citation>
    <scope>NUCLEOTIDE SEQUENCE [LARGE SCALE GENOMIC DNA]</scope>
    <source>
        <strain evidence="2 4">2297</strain>
    </source>
</reference>
<feature type="region of interest" description="Disordered" evidence="1">
    <location>
        <begin position="364"/>
        <end position="410"/>
    </location>
</feature>
<sequence>MFDHRQGPSERSGRSASRQDKAAATRPPTPLQGLLAAQNTAGNTAVVQMLRKAGHGFAQHTHGAGCGHDAGTGGGAGARTSAPGAKGSAGAPPVQRVAKESVYQPDASEQSAQVPDLPQELVAAIGQAQTAAQRRAVLQQLLTYIMGRFDQLNVSGLLTGDQAGLLENLYQRVQVGYSHTRPGAMAHTQEQLGRATGAQIDSPPIVITVYRSAFDGGAAQLYSTLRHELIHAVQRSMVPDEGQAAATDDVMFEDLYEPATGVPTRNSLQLPLQEIETHVWELTHAGETGIDGGYAADTVTYLLQYAQQLTQGVARVTADQFAYWVNYLARAVGMLTDAASVIGDPNVSAQLQQAAAALQAAINNRSGSGGSGKRGSKRSGGGGSGGSGSGGKRSGGSSSGKRHRSRRTAA</sequence>
<feature type="compositionally biased region" description="Gly residues" evidence="1">
    <location>
        <begin position="68"/>
        <end position="77"/>
    </location>
</feature>
<organism evidence="2 4">
    <name type="scientific">Streptomyces parvulus</name>
    <dbReference type="NCBI Taxonomy" id="146923"/>
    <lineage>
        <taxon>Bacteria</taxon>
        <taxon>Bacillati</taxon>
        <taxon>Actinomycetota</taxon>
        <taxon>Actinomycetes</taxon>
        <taxon>Kitasatosporales</taxon>
        <taxon>Streptomycetaceae</taxon>
        <taxon>Streptomyces</taxon>
    </lineage>
</organism>
<dbReference type="Proteomes" id="UP001585018">
    <property type="component" value="Unassembled WGS sequence"/>
</dbReference>
<feature type="region of interest" description="Disordered" evidence="1">
    <location>
        <begin position="68"/>
        <end position="115"/>
    </location>
</feature>
<name>A0A191V2X1_9ACTN</name>
<evidence type="ECO:0000313" key="5">
    <source>
        <dbReference type="Proteomes" id="UP001585018"/>
    </source>
</evidence>
<dbReference type="KEGG" id="spav:Spa2297_21145"/>